<protein>
    <submittedName>
        <fullName evidence="2">Uncharacterized protein</fullName>
    </submittedName>
</protein>
<dbReference type="EMBL" id="BA000001">
    <property type="protein sequence ID" value="BAA30355.1"/>
    <property type="molecule type" value="Genomic_DNA"/>
</dbReference>
<keyword evidence="1" id="KW-0472">Membrane</keyword>
<feature type="transmembrane region" description="Helical" evidence="1">
    <location>
        <begin position="54"/>
        <end position="79"/>
    </location>
</feature>
<feature type="transmembrane region" description="Helical" evidence="1">
    <location>
        <begin position="25"/>
        <end position="48"/>
    </location>
</feature>
<dbReference type="AlphaFoldDB" id="O58999"/>
<name>O58999_PYRHO</name>
<gene>
    <name evidence="2" type="ordered locus">PH1254</name>
</gene>
<dbReference type="KEGG" id="pho:PH1254"/>
<dbReference type="STRING" id="70601.gene:9378217"/>
<evidence type="ECO:0000313" key="2">
    <source>
        <dbReference type="EMBL" id="BAA30355.1"/>
    </source>
</evidence>
<dbReference type="Proteomes" id="UP000000752">
    <property type="component" value="Chromosome"/>
</dbReference>
<reference evidence="2 3" key="1">
    <citation type="journal article" date="1998" name="DNA Res.">
        <title>Complete sequence and gene organization of the genome of a hyper-thermophilic archaebacterium, Pyrococcus horikoshii OT3.</title>
        <authorList>
            <person name="Kawarabayasi Y."/>
            <person name="Sawada M."/>
            <person name="Horikawa H."/>
            <person name="Haikawa Y."/>
            <person name="Hino Y."/>
            <person name="Yamamoto S."/>
            <person name="Sekine M."/>
            <person name="Baba S."/>
            <person name="Kosugi H."/>
            <person name="Hosoyama A."/>
            <person name="Nagai Y."/>
            <person name="Sakai M."/>
            <person name="Ogura K."/>
            <person name="Otuka R."/>
            <person name="Nakazawa H."/>
            <person name="Takamiya M."/>
            <person name="Ohfuku Y."/>
            <person name="Funahashi T."/>
            <person name="Tanaka T."/>
            <person name="Kudoh Y."/>
            <person name="Yamazaki J."/>
            <person name="Kushida N."/>
            <person name="Oguchi A."/>
            <person name="Aoki K."/>
            <person name="Nakamura Y."/>
            <person name="Robb T.F."/>
            <person name="Horikoshi K."/>
            <person name="Masuchi Y."/>
            <person name="Shizuya H."/>
            <person name="Kikuchi H."/>
        </authorList>
    </citation>
    <scope>NUCLEOTIDE SEQUENCE [LARGE SCALE GENOMIC DNA]</scope>
    <source>
        <strain evidence="3">ATCC 700860 / DSM 12428 / JCM 9974 / NBRC 100139 / OT-3</strain>
    </source>
</reference>
<proteinExistence type="predicted"/>
<sequence>MTVMNSKDYHRISILKKRIIKITQAPACFINLTILASSLVTSSFSLLITLSRETFFILFCLIILANLASSKSRASLLLLTMSNLLSKRSSSMYCHLIHLFP</sequence>
<evidence type="ECO:0000313" key="3">
    <source>
        <dbReference type="Proteomes" id="UP000000752"/>
    </source>
</evidence>
<evidence type="ECO:0000256" key="1">
    <source>
        <dbReference type="SAM" id="Phobius"/>
    </source>
</evidence>
<accession>O58999</accession>
<keyword evidence="1" id="KW-0812">Transmembrane</keyword>
<organism evidence="2 3">
    <name type="scientific">Pyrococcus horikoshii (strain ATCC 700860 / DSM 12428 / JCM 9974 / NBRC 100139 / OT-3)</name>
    <dbReference type="NCBI Taxonomy" id="70601"/>
    <lineage>
        <taxon>Archaea</taxon>
        <taxon>Methanobacteriati</taxon>
        <taxon>Methanobacteriota</taxon>
        <taxon>Thermococci</taxon>
        <taxon>Thermococcales</taxon>
        <taxon>Thermococcaceae</taxon>
        <taxon>Pyrococcus</taxon>
    </lineage>
</organism>
<keyword evidence="3" id="KW-1185">Reference proteome</keyword>
<keyword evidence="1" id="KW-1133">Transmembrane helix</keyword>
<dbReference type="EnsemblBacteria" id="BAA30355">
    <property type="protein sequence ID" value="BAA30355"/>
    <property type="gene ID" value="BAA30355"/>
</dbReference>
<dbReference type="PIR" id="A71070">
    <property type="entry name" value="A71070"/>
</dbReference>